<protein>
    <submittedName>
        <fullName evidence="1">Uncharacterized protein</fullName>
    </submittedName>
</protein>
<dbReference type="EMBL" id="LSBJ02000003">
    <property type="protein sequence ID" value="OWT43148.1"/>
    <property type="molecule type" value="Genomic_DNA"/>
</dbReference>
<reference evidence="1 2" key="1">
    <citation type="journal article" date="2016" name="PLoS Pathog.">
        <title>Biosynthesis of antibiotic leucinostatins in bio-control fungus Purpureocillium lilacinum and their inhibition on phytophthora revealed by genome mining.</title>
        <authorList>
            <person name="Wang G."/>
            <person name="Liu Z."/>
            <person name="Lin R."/>
            <person name="Li E."/>
            <person name="Mao Z."/>
            <person name="Ling J."/>
            <person name="Yang Y."/>
            <person name="Yin W.B."/>
            <person name="Xie B."/>
        </authorList>
    </citation>
    <scope>NUCLEOTIDE SEQUENCE [LARGE SCALE GENOMIC DNA]</scope>
    <source>
        <strain evidence="1">170</strain>
    </source>
</reference>
<dbReference type="KEGG" id="pchm:VFPPC_17676"/>
<evidence type="ECO:0000313" key="1">
    <source>
        <dbReference type="EMBL" id="OWT43148.1"/>
    </source>
</evidence>
<organism evidence="1 2">
    <name type="scientific">Pochonia chlamydosporia 170</name>
    <dbReference type="NCBI Taxonomy" id="1380566"/>
    <lineage>
        <taxon>Eukaryota</taxon>
        <taxon>Fungi</taxon>
        <taxon>Dikarya</taxon>
        <taxon>Ascomycota</taxon>
        <taxon>Pezizomycotina</taxon>
        <taxon>Sordariomycetes</taxon>
        <taxon>Hypocreomycetidae</taxon>
        <taxon>Hypocreales</taxon>
        <taxon>Clavicipitaceae</taxon>
        <taxon>Pochonia</taxon>
    </lineage>
</organism>
<comment type="caution">
    <text evidence="1">The sequence shown here is derived from an EMBL/GenBank/DDBJ whole genome shotgun (WGS) entry which is preliminary data.</text>
</comment>
<gene>
    <name evidence="1" type="ORF">VFPPC_17676</name>
</gene>
<name>A0A219AQT6_METCM</name>
<accession>A0A219AQT6</accession>
<evidence type="ECO:0000313" key="2">
    <source>
        <dbReference type="Proteomes" id="UP000078397"/>
    </source>
</evidence>
<dbReference type="AlphaFoldDB" id="A0A219AQT6"/>
<keyword evidence="2" id="KW-1185">Reference proteome</keyword>
<dbReference type="Proteomes" id="UP000078397">
    <property type="component" value="Unassembled WGS sequence"/>
</dbReference>
<dbReference type="RefSeq" id="XP_022285597.1">
    <property type="nucleotide sequence ID" value="XM_022429365.1"/>
</dbReference>
<dbReference type="GeneID" id="33936607"/>
<proteinExistence type="predicted"/>
<sequence length="111" mass="12747">MVQSLTNAPLICRVVSVPGSWVPSPTDTESHQEQPWGLQRARIRNEPRAGILRTVETPELAVDEMILQVPAAPNLCWSKKRRTAPRHFWSGSTGFWLKRAQWQWVRPLLHT</sequence>